<reference evidence="8 9" key="1">
    <citation type="submission" date="2016-12" db="EMBL/GenBank/DDBJ databases">
        <title>Comparison of Traditional DNA-DNA Hybridization with In Silico Genomic Analysis.</title>
        <authorList>
            <person name="Nicholson A.C."/>
            <person name="Humrighouse B.W."/>
            <person name="Graziano J."/>
            <person name="Lasker B."/>
            <person name="Whitney A.M."/>
            <person name="Mcquiston J.R."/>
        </authorList>
    </citation>
    <scope>NUCLEOTIDE SEQUENCE [LARGE SCALE GENOMIC DNA]</scope>
    <source>
        <strain evidence="8 9">H2240</strain>
    </source>
</reference>
<dbReference type="InterPro" id="IPR011629">
    <property type="entry name" value="CobW-like_C"/>
</dbReference>
<dbReference type="Pfam" id="PF02492">
    <property type="entry name" value="cobW"/>
    <property type="match status" value="1"/>
</dbReference>
<dbReference type="SUPFAM" id="SSF52540">
    <property type="entry name" value="P-loop containing nucleoside triphosphate hydrolases"/>
    <property type="match status" value="1"/>
</dbReference>
<evidence type="ECO:0000256" key="2">
    <source>
        <dbReference type="ARBA" id="ARBA00022801"/>
    </source>
</evidence>
<evidence type="ECO:0000313" key="8">
    <source>
        <dbReference type="EMBL" id="OWJ79321.1"/>
    </source>
</evidence>
<dbReference type="Gene3D" id="3.30.1220.10">
    <property type="entry name" value="CobW-like, C-terminal domain"/>
    <property type="match status" value="1"/>
</dbReference>
<dbReference type="RefSeq" id="WP_088214549.1">
    <property type="nucleotide sequence ID" value="NZ_NIPW01000008.1"/>
</dbReference>
<dbReference type="PANTHER" id="PTHR13748:SF59">
    <property type="entry name" value="COBW C-TERMINAL DOMAIN-CONTAINING PROTEIN"/>
    <property type="match status" value="1"/>
</dbReference>
<comment type="caution">
    <text evidence="8">The sequence shown here is derived from an EMBL/GenBank/DDBJ whole genome shotgun (WGS) entry which is preliminary data.</text>
</comment>
<dbReference type="OrthoDB" id="9808822at2"/>
<accession>A0A212ADI8</accession>
<dbReference type="AlphaFoldDB" id="A0A212ADI8"/>
<evidence type="ECO:0000256" key="1">
    <source>
        <dbReference type="ARBA" id="ARBA00022741"/>
    </source>
</evidence>
<evidence type="ECO:0000256" key="4">
    <source>
        <dbReference type="ARBA" id="ARBA00034320"/>
    </source>
</evidence>
<comment type="function">
    <text evidence="5">Zinc chaperone that directly transfers zinc cofactor to target proteins, thereby activating them. Zinc is transferred from the CXCC motif in the GTPase domain to the zinc binding site in target proteins in a process requiring GTP hydrolysis.</text>
</comment>
<protein>
    <submittedName>
        <fullName evidence="8">Cobalamin biosynthesis protein CobW</fullName>
    </submittedName>
</protein>
<keyword evidence="3" id="KW-0143">Chaperone</keyword>
<dbReference type="InterPro" id="IPR051316">
    <property type="entry name" value="Zinc-reg_GTPase_activator"/>
</dbReference>
<dbReference type="Proteomes" id="UP000196878">
    <property type="component" value="Unassembled WGS sequence"/>
</dbReference>
<feature type="domain" description="CobW C-terminal" evidence="7">
    <location>
        <begin position="254"/>
        <end position="347"/>
    </location>
</feature>
<dbReference type="InterPro" id="IPR036627">
    <property type="entry name" value="CobW-likC_sf"/>
</dbReference>
<gene>
    <name evidence="8" type="ORF">CDV49_05375</name>
</gene>
<keyword evidence="2" id="KW-0378">Hydrolase</keyword>
<evidence type="ECO:0000256" key="5">
    <source>
        <dbReference type="ARBA" id="ARBA00045658"/>
    </source>
</evidence>
<organism evidence="8 9">
    <name type="scientific">Haematobacter genomosp. 1</name>
    <dbReference type="NCBI Taxonomy" id="366618"/>
    <lineage>
        <taxon>Bacteria</taxon>
        <taxon>Pseudomonadati</taxon>
        <taxon>Pseudomonadota</taxon>
        <taxon>Alphaproteobacteria</taxon>
        <taxon>Rhodobacterales</taxon>
        <taxon>Paracoccaceae</taxon>
        <taxon>Haematobacter</taxon>
    </lineage>
</organism>
<dbReference type="EMBL" id="NIPW01000008">
    <property type="protein sequence ID" value="OWJ79321.1"/>
    <property type="molecule type" value="Genomic_DNA"/>
</dbReference>
<evidence type="ECO:0000256" key="3">
    <source>
        <dbReference type="ARBA" id="ARBA00023186"/>
    </source>
</evidence>
<evidence type="ECO:0000259" key="7">
    <source>
        <dbReference type="SMART" id="SM00833"/>
    </source>
</evidence>
<dbReference type="Pfam" id="PF07683">
    <property type="entry name" value="CobW_C"/>
    <property type="match status" value="1"/>
</dbReference>
<dbReference type="SUPFAM" id="SSF90002">
    <property type="entry name" value="Hypothetical protein YjiA, C-terminal domain"/>
    <property type="match status" value="1"/>
</dbReference>
<sequence length="370" mass="39987">MTDTRPHPPEGDLLQSGPSDKRIPVILLTGFLGAGKTTFLNRILSARTGRRFAVIVNEIGEIGIDGDLIVHGDEELRQLANGCICCTVRGDLRDTVGELAALQPPPDAILVESTGLADPGPVAQSFMIDPALVRLARLDRIVTLADAVHLTRQIVRSPEASRQIAFADAILLTRADQCGSGTRADAIAAIAAINPEAPLRLAQGNAADLDIVLAPLHRLGVHRAPQTPHVHGPECGHDCGHDCGGDHHHHRSDVSTLALRGGELDHRRFLTWIQAMTATDSERLWRIKGILAFAGDPHRYQLQGVHMLLDGASGTAWGHDAPRESRLVVIGRDLDAGRLRLGWESCAAEFQLLETKRIPLSEEESIRHGT</sequence>
<dbReference type="InterPro" id="IPR003495">
    <property type="entry name" value="CobW/HypB/UreG_nucleotide-bd"/>
</dbReference>
<dbReference type="SMART" id="SM00833">
    <property type="entry name" value="CobW_C"/>
    <property type="match status" value="1"/>
</dbReference>
<evidence type="ECO:0000256" key="6">
    <source>
        <dbReference type="ARBA" id="ARBA00049117"/>
    </source>
</evidence>
<dbReference type="GO" id="GO:0000166">
    <property type="term" value="F:nucleotide binding"/>
    <property type="evidence" value="ECO:0007669"/>
    <property type="project" value="UniProtKB-KW"/>
</dbReference>
<dbReference type="Gene3D" id="3.40.50.300">
    <property type="entry name" value="P-loop containing nucleotide triphosphate hydrolases"/>
    <property type="match status" value="1"/>
</dbReference>
<keyword evidence="9" id="KW-1185">Reference proteome</keyword>
<dbReference type="InterPro" id="IPR027417">
    <property type="entry name" value="P-loop_NTPase"/>
</dbReference>
<comment type="similarity">
    <text evidence="4">Belongs to the SIMIBI class G3E GTPase family. ZNG1 subfamily.</text>
</comment>
<dbReference type="CDD" id="cd03112">
    <property type="entry name" value="CobW-like"/>
    <property type="match status" value="1"/>
</dbReference>
<dbReference type="PANTHER" id="PTHR13748">
    <property type="entry name" value="COBW-RELATED"/>
    <property type="match status" value="1"/>
</dbReference>
<evidence type="ECO:0000313" key="9">
    <source>
        <dbReference type="Proteomes" id="UP000196878"/>
    </source>
</evidence>
<comment type="catalytic activity">
    <reaction evidence="6">
        <text>GTP + H2O = GDP + phosphate + H(+)</text>
        <dbReference type="Rhea" id="RHEA:19669"/>
        <dbReference type="ChEBI" id="CHEBI:15377"/>
        <dbReference type="ChEBI" id="CHEBI:15378"/>
        <dbReference type="ChEBI" id="CHEBI:37565"/>
        <dbReference type="ChEBI" id="CHEBI:43474"/>
        <dbReference type="ChEBI" id="CHEBI:58189"/>
    </reaction>
    <physiologicalReaction direction="left-to-right" evidence="6">
        <dbReference type="Rhea" id="RHEA:19670"/>
    </physiologicalReaction>
</comment>
<dbReference type="GO" id="GO:0016787">
    <property type="term" value="F:hydrolase activity"/>
    <property type="evidence" value="ECO:0007669"/>
    <property type="project" value="UniProtKB-KW"/>
</dbReference>
<keyword evidence="1" id="KW-0547">Nucleotide-binding</keyword>
<name>A0A212ADI8_9RHOB</name>
<proteinExistence type="inferred from homology"/>